<organism evidence="1 2">
    <name type="scientific">Brucella pseudogrignonensis</name>
    <dbReference type="NCBI Taxonomy" id="419475"/>
    <lineage>
        <taxon>Bacteria</taxon>
        <taxon>Pseudomonadati</taxon>
        <taxon>Pseudomonadota</taxon>
        <taxon>Alphaproteobacteria</taxon>
        <taxon>Hyphomicrobiales</taxon>
        <taxon>Brucellaceae</taxon>
        <taxon>Brucella/Ochrobactrum group</taxon>
        <taxon>Brucella</taxon>
    </lineage>
</organism>
<comment type="caution">
    <text evidence="1">The sequence shown here is derived from an EMBL/GenBank/DDBJ whole genome shotgun (WGS) entry which is preliminary data.</text>
</comment>
<protein>
    <recommendedName>
        <fullName evidence="3">DNA cytosine methyltransferase</fullName>
    </recommendedName>
</protein>
<dbReference type="AlphaFoldDB" id="A0A7Y3WWV2"/>
<reference evidence="1 2" key="1">
    <citation type="submission" date="2018-11" db="EMBL/GenBank/DDBJ databases">
        <title>Genome sequencing and analysis.</title>
        <authorList>
            <person name="Huang Y.-T."/>
        </authorList>
    </citation>
    <scope>NUCLEOTIDE SEQUENCE [LARGE SCALE GENOMIC DNA]</scope>
    <source>
        <strain evidence="1 2">SHIN</strain>
    </source>
</reference>
<evidence type="ECO:0008006" key="3">
    <source>
        <dbReference type="Google" id="ProtNLM"/>
    </source>
</evidence>
<proteinExistence type="predicted"/>
<gene>
    <name evidence="1" type="ORF">EHE22_09095</name>
</gene>
<dbReference type="EMBL" id="PKQI01000002">
    <property type="protein sequence ID" value="NNV20579.1"/>
    <property type="molecule type" value="Genomic_DNA"/>
</dbReference>
<dbReference type="RefSeq" id="WP_171379896.1">
    <property type="nucleotide sequence ID" value="NZ_PKQI01000002.1"/>
</dbReference>
<name>A0A7Y3WWV2_9HYPH</name>
<evidence type="ECO:0000313" key="1">
    <source>
        <dbReference type="EMBL" id="NNV20579.1"/>
    </source>
</evidence>
<accession>A0A7Y3WWV2</accession>
<evidence type="ECO:0000313" key="2">
    <source>
        <dbReference type="Proteomes" id="UP000526233"/>
    </source>
</evidence>
<sequence>MRSLRVLIGCEYSGTVRRAFAMRGHDAWSVDLLPSADRSNKHIVGDVRDYLDDGWDLLMVAHPPCTRLCNSGVRWLSEPPTRLTAEHYSKSEIEAFASMSRDERHAFMWQKLDEGAELFSTLWNAPIERVAIENPVMHKHAKKRIRNYEDFAQSVQPYQFGHRETKRTCLWLRGLPPLTPTTPELESEYRSLPVEERRKLARVHNASPGASRWAERSKFFEGIADAMGDQWGGYAESQVAA</sequence>
<dbReference type="Proteomes" id="UP000526233">
    <property type="component" value="Unassembled WGS sequence"/>
</dbReference>